<reference evidence="3" key="1">
    <citation type="submission" date="2025-08" db="UniProtKB">
        <authorList>
            <consortium name="RefSeq"/>
        </authorList>
    </citation>
    <scope>IDENTIFICATION</scope>
</reference>
<proteinExistence type="predicted"/>
<evidence type="ECO:0000256" key="1">
    <source>
        <dbReference type="SAM" id="MobiDB-lite"/>
    </source>
</evidence>
<name>A0ABM1FAV4_PRICU</name>
<sequence length="214" mass="23255">MAHTYTNFVWKAIDSSFQSTAQGNARNTISTIVPETPSTDTLEIVSVADITVADVTIADIATATNHLDFATDTTPTIRTDSTRQCQQGRLLTIADSRRRRAARKTQAPGRPVLAVSPMPRSTTPTPPATPSPQSQTEPTTEIPTEPTTEIPTEPTTEIPTEPTTEITTEILTEPTTEIPTEIPTEPTTEIPTDPATEMHPLTQLRTTDIGRRIN</sequence>
<dbReference type="RefSeq" id="XP_014681575.1">
    <property type="nucleotide sequence ID" value="XM_014826089.1"/>
</dbReference>
<dbReference type="Proteomes" id="UP000695022">
    <property type="component" value="Unplaced"/>
</dbReference>
<accession>A0ABM1FAV4</accession>
<feature type="compositionally biased region" description="Low complexity" evidence="1">
    <location>
        <begin position="131"/>
        <end position="192"/>
    </location>
</feature>
<evidence type="ECO:0000313" key="2">
    <source>
        <dbReference type="Proteomes" id="UP000695022"/>
    </source>
</evidence>
<feature type="region of interest" description="Disordered" evidence="1">
    <location>
        <begin position="97"/>
        <end position="214"/>
    </location>
</feature>
<protein>
    <submittedName>
        <fullName evidence="3">Integumentary mucin A.1-like</fullName>
    </submittedName>
</protein>
<dbReference type="GeneID" id="106821329"/>
<evidence type="ECO:0000313" key="3">
    <source>
        <dbReference type="RefSeq" id="XP_014681575.1"/>
    </source>
</evidence>
<keyword evidence="2" id="KW-1185">Reference proteome</keyword>
<organism evidence="2 3">
    <name type="scientific">Priapulus caudatus</name>
    <name type="common">Priapulid worm</name>
    <dbReference type="NCBI Taxonomy" id="37621"/>
    <lineage>
        <taxon>Eukaryota</taxon>
        <taxon>Metazoa</taxon>
        <taxon>Ecdysozoa</taxon>
        <taxon>Scalidophora</taxon>
        <taxon>Priapulida</taxon>
        <taxon>Priapulimorpha</taxon>
        <taxon>Priapulimorphida</taxon>
        <taxon>Priapulidae</taxon>
        <taxon>Priapulus</taxon>
    </lineage>
</organism>
<gene>
    <name evidence="3" type="primary">LOC106821329</name>
</gene>